<dbReference type="InterPro" id="IPR003594">
    <property type="entry name" value="HATPase_dom"/>
</dbReference>
<feature type="domain" description="Histidine kinase" evidence="11">
    <location>
        <begin position="907"/>
        <end position="1125"/>
    </location>
</feature>
<evidence type="ECO:0000256" key="8">
    <source>
        <dbReference type="SAM" id="Coils"/>
    </source>
</evidence>
<dbReference type="InterPro" id="IPR011006">
    <property type="entry name" value="CheY-like_superfamily"/>
</dbReference>
<sequence length="1424" mass="162122">MMRRLIITLSLIAAQITATAQSIDYNFYNIAAVAGLPTNEIRYVYQDSYGFLWMGSYEGLLRWDGYTFKKYTHRDDNQNSLSHNIVYCIFEDSNRRLWIGTIEGLDYYDRKTDQFIKCDLQHAEEKIPVNAIKEDSKHQLWLGTSLGICSYDRDSQKANWYFNEQVAGKSSSADVVFCLAIDRNDNLWAGTFKGGVNRFNIKTKKFTNYIHRENDAKSICSNDISSIFVDRTNRVWIGSRHEGVTVINTDGVVIKQFDQLSANNKQTQNIVFSIFQDKHDVIWLGIDRDAIYKINPQTLAAQKIIESALNNRVSEIPHSISSITEDSFGNVWFASTNQGLYYMNTNKNVFGNYLGESREKKHSNSNVVTSLYHDSQGLIWIGTEDGGLIQFNHKTKKFNLNPADKELTSQGITEIKKDKSGNLWLATWSGGIIKFNPSTKAIKHFIHNPTNHNSIIHNDVKSLLPDDTLLWIGTHGNGLAVYDLKHDRFIHFKNNKIFPFEMDAPGWVNHLYKDKRGRLWVSSYSGLFMYDGLKMHRYQHANDTSTVSSNSVNMVAEDPFGRIWVISSPGGLDEYIEGGKFKRHQHEDTWPESMKGIACDNKGVLWISSNNGVYAFNPKENTRKKYDAADGLQRDAFVEKSIVMANTGDLFIGGQHGFSTFHPDSIRAIHTKQNFYFSDVYIFNKVQKPGSGEESPIDQVLNFSKQLSLTHEQSFFSIEFSALDLYSPSKTQYAYKLESLHNEWIPLNKERKVSFTNLDPGYYRLKVRYTGLDGKWITASQDLKIEIQPPWWKTIWARVTALLLIGAIITVIFYLRVSSIKARNKILKQEVSKRTQELSEANAFLMERNDEIKHQNERLEHYNEEILSKSDKILAQQQHITAQNYELEHTVDELKKLNHTKDYFFSILAHDLKNPILGLTGISEYLKKNFGKMEKRDAYEHLNSIHKSSNAVYDLLINLLNWARTQSKNIEYSPTDLNVYELIQKNAALLEQQFSNKNIELIISVDLSASVFADYNMIDAVVRNLLANSVKFTEYNGKVTVSTQQMGDTVTLCIADNGVGMSKTQQERLFRIDKNNVSKGTAGEYGTGLGLIIANEFVKSNNGSIRIDSEVGKGTTFFISLPQSHQATTPSPLVKHGKSSSVETKPVLDFWEKFPTEKLLKIKGKKILIVDDNKELRTYLRFLLAPTFEIFEAEDGEVGLKVALDIQPTAIISDLIMPVMNGLDFCKRIKTSTATSHIPVVLLTSQWNSESQLSGYEAGADVYLTKPIKKELLIQVILNFIQQQEKMWTKVHDNILDVAATYQHEPSMSKLDEAFINKLVEYIETNIADPNIDSKSIGDHLAVSRTVLYSKIKALTGQGVHEFIKSIRLKKSLKLLLDGTYTISQVTIEVGFSSHSYFNKCFIKQYGMPPKEYIAKKKGIRNAG</sequence>
<keyword evidence="3 7" id="KW-0597">Phosphoprotein</keyword>
<comment type="catalytic activity">
    <reaction evidence="1">
        <text>ATP + protein L-histidine = ADP + protein N-phospho-L-histidine.</text>
        <dbReference type="EC" id="2.7.13.3"/>
    </reaction>
</comment>
<evidence type="ECO:0000256" key="6">
    <source>
        <dbReference type="ARBA" id="ARBA00023163"/>
    </source>
</evidence>
<dbReference type="PRINTS" id="PR00344">
    <property type="entry name" value="BCTRLSENSOR"/>
</dbReference>
<dbReference type="PROSITE" id="PS00041">
    <property type="entry name" value="HTH_ARAC_FAMILY_1"/>
    <property type="match status" value="1"/>
</dbReference>
<dbReference type="SUPFAM" id="SSF63829">
    <property type="entry name" value="Calcium-dependent phosphotriesterase"/>
    <property type="match status" value="3"/>
</dbReference>
<keyword evidence="5" id="KW-0238">DNA-binding</keyword>
<feature type="domain" description="HTH araC/xylS-type" evidence="10">
    <location>
        <begin position="1317"/>
        <end position="1416"/>
    </location>
</feature>
<evidence type="ECO:0000256" key="3">
    <source>
        <dbReference type="ARBA" id="ARBA00022553"/>
    </source>
</evidence>
<dbReference type="PROSITE" id="PS50109">
    <property type="entry name" value="HIS_KIN"/>
    <property type="match status" value="1"/>
</dbReference>
<keyword evidence="14" id="KW-1185">Reference proteome</keyword>
<dbReference type="GO" id="GO:0000155">
    <property type="term" value="F:phosphorelay sensor kinase activity"/>
    <property type="evidence" value="ECO:0007669"/>
    <property type="project" value="InterPro"/>
</dbReference>
<dbReference type="SUPFAM" id="SSF46689">
    <property type="entry name" value="Homeodomain-like"/>
    <property type="match status" value="1"/>
</dbReference>
<dbReference type="RefSeq" id="WP_112748647.1">
    <property type="nucleotide sequence ID" value="NZ_QMFY01000011.1"/>
</dbReference>
<protein>
    <recommendedName>
        <fullName evidence="2">histidine kinase</fullName>
        <ecNumber evidence="2">2.7.13.3</ecNumber>
    </recommendedName>
</protein>
<dbReference type="SMART" id="SM00387">
    <property type="entry name" value="HATPase_c"/>
    <property type="match status" value="1"/>
</dbReference>
<dbReference type="SUPFAM" id="SSF52172">
    <property type="entry name" value="CheY-like"/>
    <property type="match status" value="1"/>
</dbReference>
<dbReference type="Gene3D" id="1.10.287.130">
    <property type="match status" value="1"/>
</dbReference>
<accession>A0A364Y128</accession>
<dbReference type="Pfam" id="PF07494">
    <property type="entry name" value="Reg_prop"/>
    <property type="match status" value="3"/>
</dbReference>
<dbReference type="InterPro" id="IPR018062">
    <property type="entry name" value="HTH_AraC-typ_CS"/>
</dbReference>
<keyword evidence="8" id="KW-0175">Coiled coil</keyword>
<dbReference type="Gene3D" id="1.10.10.60">
    <property type="entry name" value="Homeodomain-like"/>
    <property type="match status" value="2"/>
</dbReference>
<evidence type="ECO:0000256" key="4">
    <source>
        <dbReference type="ARBA" id="ARBA00023015"/>
    </source>
</evidence>
<feature type="modified residue" description="4-aspartylphosphate" evidence="7">
    <location>
        <position position="1214"/>
    </location>
</feature>
<evidence type="ECO:0000259" key="12">
    <source>
        <dbReference type="PROSITE" id="PS50110"/>
    </source>
</evidence>
<dbReference type="Pfam" id="PF00072">
    <property type="entry name" value="Response_reg"/>
    <property type="match status" value="1"/>
</dbReference>
<name>A0A364Y128_9BACT</name>
<dbReference type="InterPro" id="IPR036097">
    <property type="entry name" value="HisK_dim/P_sf"/>
</dbReference>
<keyword evidence="9" id="KW-0732">Signal</keyword>
<evidence type="ECO:0000259" key="10">
    <source>
        <dbReference type="PROSITE" id="PS01124"/>
    </source>
</evidence>
<dbReference type="InterPro" id="IPR011110">
    <property type="entry name" value="Reg_prop"/>
</dbReference>
<dbReference type="SMART" id="SM00448">
    <property type="entry name" value="REC"/>
    <property type="match status" value="1"/>
</dbReference>
<evidence type="ECO:0000313" key="13">
    <source>
        <dbReference type="EMBL" id="RAV99458.1"/>
    </source>
</evidence>
<dbReference type="Proteomes" id="UP000251889">
    <property type="component" value="Unassembled WGS sequence"/>
</dbReference>
<evidence type="ECO:0000256" key="5">
    <source>
        <dbReference type="ARBA" id="ARBA00023125"/>
    </source>
</evidence>
<dbReference type="SUPFAM" id="SSF47384">
    <property type="entry name" value="Homodimeric domain of signal transducing histidine kinase"/>
    <property type="match status" value="1"/>
</dbReference>
<dbReference type="InterPro" id="IPR013783">
    <property type="entry name" value="Ig-like_fold"/>
</dbReference>
<evidence type="ECO:0000256" key="9">
    <source>
        <dbReference type="SAM" id="SignalP"/>
    </source>
</evidence>
<evidence type="ECO:0000256" key="2">
    <source>
        <dbReference type="ARBA" id="ARBA00012438"/>
    </source>
</evidence>
<dbReference type="PROSITE" id="PS50110">
    <property type="entry name" value="RESPONSE_REGULATORY"/>
    <property type="match status" value="1"/>
</dbReference>
<reference evidence="13 14" key="1">
    <citation type="submission" date="2018-06" db="EMBL/GenBank/DDBJ databases">
        <title>Chryseolinea flavus sp. nov., a member of the phylum Bacteroidetes isolated from soil.</title>
        <authorList>
            <person name="Li Y."/>
            <person name="Wang J."/>
        </authorList>
    </citation>
    <scope>NUCLEOTIDE SEQUENCE [LARGE SCALE GENOMIC DNA]</scope>
    <source>
        <strain evidence="13 14">SDU1-6</strain>
    </source>
</reference>
<dbReference type="InterPro" id="IPR004358">
    <property type="entry name" value="Sig_transdc_His_kin-like_C"/>
</dbReference>
<dbReference type="Pfam" id="PF07495">
    <property type="entry name" value="Y_Y_Y"/>
    <property type="match status" value="1"/>
</dbReference>
<dbReference type="FunFam" id="2.60.40.10:FF:000791">
    <property type="entry name" value="Two-component system sensor histidine kinase/response regulator"/>
    <property type="match status" value="1"/>
</dbReference>
<dbReference type="GO" id="GO:0043565">
    <property type="term" value="F:sequence-specific DNA binding"/>
    <property type="evidence" value="ECO:0007669"/>
    <property type="project" value="InterPro"/>
</dbReference>
<dbReference type="InterPro" id="IPR018060">
    <property type="entry name" value="HTH_AraC"/>
</dbReference>
<dbReference type="InterPro" id="IPR005467">
    <property type="entry name" value="His_kinase_dom"/>
</dbReference>
<dbReference type="InterPro" id="IPR001789">
    <property type="entry name" value="Sig_transdc_resp-reg_receiver"/>
</dbReference>
<evidence type="ECO:0000256" key="7">
    <source>
        <dbReference type="PROSITE-ProRule" id="PRU00169"/>
    </source>
</evidence>
<dbReference type="InterPro" id="IPR036890">
    <property type="entry name" value="HATPase_C_sf"/>
</dbReference>
<dbReference type="Gene3D" id="3.40.50.2300">
    <property type="match status" value="1"/>
</dbReference>
<gene>
    <name evidence="13" type="ORF">DQQ10_19780</name>
</gene>
<proteinExistence type="predicted"/>
<keyword evidence="4" id="KW-0805">Transcription regulation</keyword>
<dbReference type="OrthoDB" id="9797097at2"/>
<dbReference type="SMART" id="SM00342">
    <property type="entry name" value="HTH_ARAC"/>
    <property type="match status" value="1"/>
</dbReference>
<feature type="chain" id="PRO_5016926072" description="histidine kinase" evidence="9">
    <location>
        <begin position="21"/>
        <end position="1424"/>
    </location>
</feature>
<dbReference type="InterPro" id="IPR015943">
    <property type="entry name" value="WD40/YVTN_repeat-like_dom_sf"/>
</dbReference>
<dbReference type="GO" id="GO:0003700">
    <property type="term" value="F:DNA-binding transcription factor activity"/>
    <property type="evidence" value="ECO:0007669"/>
    <property type="project" value="InterPro"/>
</dbReference>
<evidence type="ECO:0000313" key="14">
    <source>
        <dbReference type="Proteomes" id="UP000251889"/>
    </source>
</evidence>
<organism evidence="13 14">
    <name type="scientific">Pseudochryseolinea flava</name>
    <dbReference type="NCBI Taxonomy" id="2059302"/>
    <lineage>
        <taxon>Bacteria</taxon>
        <taxon>Pseudomonadati</taxon>
        <taxon>Bacteroidota</taxon>
        <taxon>Cytophagia</taxon>
        <taxon>Cytophagales</taxon>
        <taxon>Fulvivirgaceae</taxon>
        <taxon>Pseudochryseolinea</taxon>
    </lineage>
</organism>
<dbReference type="Gene3D" id="2.60.40.10">
    <property type="entry name" value="Immunoglobulins"/>
    <property type="match status" value="1"/>
</dbReference>
<dbReference type="EC" id="2.7.13.3" evidence="2"/>
<feature type="signal peptide" evidence="9">
    <location>
        <begin position="1"/>
        <end position="20"/>
    </location>
</feature>
<feature type="domain" description="Response regulatory" evidence="12">
    <location>
        <begin position="1166"/>
        <end position="1281"/>
    </location>
</feature>
<dbReference type="EMBL" id="QMFY01000011">
    <property type="protein sequence ID" value="RAV99458.1"/>
    <property type="molecule type" value="Genomic_DNA"/>
</dbReference>
<dbReference type="PANTHER" id="PTHR43547:SF2">
    <property type="entry name" value="HYBRID SIGNAL TRANSDUCTION HISTIDINE KINASE C"/>
    <property type="match status" value="1"/>
</dbReference>
<dbReference type="PANTHER" id="PTHR43547">
    <property type="entry name" value="TWO-COMPONENT HISTIDINE KINASE"/>
    <property type="match status" value="1"/>
</dbReference>
<feature type="coiled-coil region" evidence="8">
    <location>
        <begin position="845"/>
        <end position="872"/>
    </location>
</feature>
<comment type="caution">
    <text evidence="13">The sequence shown here is derived from an EMBL/GenBank/DDBJ whole genome shotgun (WGS) entry which is preliminary data.</text>
</comment>
<dbReference type="InterPro" id="IPR009057">
    <property type="entry name" value="Homeodomain-like_sf"/>
</dbReference>
<keyword evidence="6" id="KW-0804">Transcription</keyword>
<dbReference type="InterPro" id="IPR011123">
    <property type="entry name" value="Y_Y_Y"/>
</dbReference>
<dbReference type="Pfam" id="PF12833">
    <property type="entry name" value="HTH_18"/>
    <property type="match status" value="1"/>
</dbReference>
<evidence type="ECO:0000259" key="11">
    <source>
        <dbReference type="PROSITE" id="PS50109"/>
    </source>
</evidence>
<dbReference type="Gene3D" id="2.130.10.10">
    <property type="entry name" value="YVTN repeat-like/Quinoprotein amine dehydrogenase"/>
    <property type="match status" value="3"/>
</dbReference>
<dbReference type="SUPFAM" id="SSF55874">
    <property type="entry name" value="ATPase domain of HSP90 chaperone/DNA topoisomerase II/histidine kinase"/>
    <property type="match status" value="1"/>
</dbReference>
<dbReference type="Pfam" id="PF02518">
    <property type="entry name" value="HATPase_c"/>
    <property type="match status" value="1"/>
</dbReference>
<dbReference type="PROSITE" id="PS01124">
    <property type="entry name" value="HTH_ARAC_FAMILY_2"/>
    <property type="match status" value="1"/>
</dbReference>
<evidence type="ECO:0000256" key="1">
    <source>
        <dbReference type="ARBA" id="ARBA00000085"/>
    </source>
</evidence>
<dbReference type="Gene3D" id="3.30.565.10">
    <property type="entry name" value="Histidine kinase-like ATPase, C-terminal domain"/>
    <property type="match status" value="1"/>
</dbReference>
<dbReference type="InterPro" id="IPR003661">
    <property type="entry name" value="HisK_dim/P_dom"/>
</dbReference>
<dbReference type="CDD" id="cd00082">
    <property type="entry name" value="HisKA"/>
    <property type="match status" value="1"/>
</dbReference>
<dbReference type="SMART" id="SM00388">
    <property type="entry name" value="HisKA"/>
    <property type="match status" value="1"/>
</dbReference>